<keyword evidence="6" id="KW-0378">Hydrolase</keyword>
<evidence type="ECO:0000313" key="9">
    <source>
        <dbReference type="EMBL" id="CAC5390722.1"/>
    </source>
</evidence>
<dbReference type="GO" id="GO:0046872">
    <property type="term" value="F:metal ion binding"/>
    <property type="evidence" value="ECO:0007669"/>
    <property type="project" value="UniProtKB-KW"/>
</dbReference>
<keyword evidence="10" id="KW-1185">Reference proteome</keyword>
<gene>
    <name evidence="9" type="ORF">MCOR_25801</name>
</gene>
<accession>A0A6J8C4U3</accession>
<dbReference type="PANTHER" id="PTHR22930">
    <property type="match status" value="1"/>
</dbReference>
<dbReference type="InterPro" id="IPR027806">
    <property type="entry name" value="HARBI1_dom"/>
</dbReference>
<sequence>MADNTLVLFTFMNDFIVDDTENYIVVSHNKNSLQMLIMSLYSTEPRTLPKIHGYVENIIPQFLEEDYATHYRIGREVFNEILELITPDLIRTYGGGVEKTTPTKQLLVFLCYLANQESMREVGHYFGLAKSSVHLILRRVSATINNVMGQLISWPDHQEQQDITVQFQLQSQLPGVIGALDGTHIRISGAIGGDVDYINRKGFPSVQLQIVSDNRMLIRHAFTGWPGSTHDARVLRNSSLYNLGENSNKIAQDMYLLADSAYPLREWFITPFRDNGRLNQGQRRFNRALSSSRQIVERCIGLLKGRFRRLREISLHLLLDIIQNIISACILHNLCVVKNDNIERFMEEPDDDPNRYANIFNIAQTGLERRQQLMNNLP</sequence>
<evidence type="ECO:0000256" key="4">
    <source>
        <dbReference type="ARBA" id="ARBA00022722"/>
    </source>
</evidence>
<reference evidence="9 10" key="1">
    <citation type="submission" date="2020-06" db="EMBL/GenBank/DDBJ databases">
        <authorList>
            <person name="Li R."/>
            <person name="Bekaert M."/>
        </authorList>
    </citation>
    <scope>NUCLEOTIDE SEQUENCE [LARGE SCALE GENOMIC DNA]</scope>
    <source>
        <strain evidence="10">wild</strain>
    </source>
</reference>
<organism evidence="9 10">
    <name type="scientific">Mytilus coruscus</name>
    <name type="common">Sea mussel</name>
    <dbReference type="NCBI Taxonomy" id="42192"/>
    <lineage>
        <taxon>Eukaryota</taxon>
        <taxon>Metazoa</taxon>
        <taxon>Spiralia</taxon>
        <taxon>Lophotrochozoa</taxon>
        <taxon>Mollusca</taxon>
        <taxon>Bivalvia</taxon>
        <taxon>Autobranchia</taxon>
        <taxon>Pteriomorphia</taxon>
        <taxon>Mytilida</taxon>
        <taxon>Mytiloidea</taxon>
        <taxon>Mytilidae</taxon>
        <taxon>Mytilinae</taxon>
        <taxon>Mytilus</taxon>
    </lineage>
</organism>
<dbReference type="GO" id="GO:0016787">
    <property type="term" value="F:hydrolase activity"/>
    <property type="evidence" value="ECO:0007669"/>
    <property type="project" value="UniProtKB-KW"/>
</dbReference>
<evidence type="ECO:0000313" key="10">
    <source>
        <dbReference type="Proteomes" id="UP000507470"/>
    </source>
</evidence>
<evidence type="ECO:0000256" key="3">
    <source>
        <dbReference type="ARBA" id="ARBA00006958"/>
    </source>
</evidence>
<dbReference type="Proteomes" id="UP000507470">
    <property type="component" value="Unassembled WGS sequence"/>
</dbReference>
<dbReference type="GO" id="GO:0004518">
    <property type="term" value="F:nuclease activity"/>
    <property type="evidence" value="ECO:0007669"/>
    <property type="project" value="UniProtKB-KW"/>
</dbReference>
<dbReference type="AlphaFoldDB" id="A0A6J8C4U3"/>
<dbReference type="EMBL" id="CACVKT020004598">
    <property type="protein sequence ID" value="CAC5390722.1"/>
    <property type="molecule type" value="Genomic_DNA"/>
</dbReference>
<comment type="subcellular location">
    <subcellularLocation>
        <location evidence="2">Nucleus</location>
    </subcellularLocation>
</comment>
<dbReference type="OrthoDB" id="6062494at2759"/>
<dbReference type="PANTHER" id="PTHR22930:SF85">
    <property type="entry name" value="GH03217P-RELATED"/>
    <property type="match status" value="1"/>
</dbReference>
<dbReference type="GO" id="GO:0005634">
    <property type="term" value="C:nucleus"/>
    <property type="evidence" value="ECO:0007669"/>
    <property type="project" value="UniProtKB-SubCell"/>
</dbReference>
<comment type="cofactor">
    <cofactor evidence="1">
        <name>a divalent metal cation</name>
        <dbReference type="ChEBI" id="CHEBI:60240"/>
    </cofactor>
</comment>
<keyword evidence="4" id="KW-0540">Nuclease</keyword>
<proteinExistence type="inferred from homology"/>
<evidence type="ECO:0000256" key="7">
    <source>
        <dbReference type="ARBA" id="ARBA00023242"/>
    </source>
</evidence>
<evidence type="ECO:0000256" key="5">
    <source>
        <dbReference type="ARBA" id="ARBA00022723"/>
    </source>
</evidence>
<dbReference type="Pfam" id="PF13359">
    <property type="entry name" value="DDE_Tnp_4"/>
    <property type="match status" value="1"/>
</dbReference>
<evidence type="ECO:0000256" key="1">
    <source>
        <dbReference type="ARBA" id="ARBA00001968"/>
    </source>
</evidence>
<keyword evidence="5" id="KW-0479">Metal-binding</keyword>
<name>A0A6J8C4U3_MYTCO</name>
<dbReference type="InterPro" id="IPR045249">
    <property type="entry name" value="HARBI1-like"/>
</dbReference>
<comment type="similarity">
    <text evidence="3">Belongs to the HARBI1 family.</text>
</comment>
<evidence type="ECO:0000259" key="8">
    <source>
        <dbReference type="Pfam" id="PF13359"/>
    </source>
</evidence>
<evidence type="ECO:0000256" key="6">
    <source>
        <dbReference type="ARBA" id="ARBA00022801"/>
    </source>
</evidence>
<keyword evidence="7" id="KW-0539">Nucleus</keyword>
<feature type="domain" description="DDE Tnp4" evidence="8">
    <location>
        <begin position="180"/>
        <end position="333"/>
    </location>
</feature>
<protein>
    <recommendedName>
        <fullName evidence="8">DDE Tnp4 domain-containing protein</fullName>
    </recommendedName>
</protein>
<evidence type="ECO:0000256" key="2">
    <source>
        <dbReference type="ARBA" id="ARBA00004123"/>
    </source>
</evidence>